<proteinExistence type="predicted"/>
<evidence type="ECO:0000313" key="3">
    <source>
        <dbReference type="Proteomes" id="UP000053477"/>
    </source>
</evidence>
<gene>
    <name evidence="2" type="ORF">SCHPADRAFT_678865</name>
</gene>
<dbReference type="InParanoid" id="A0A0H2RPL6"/>
<organism evidence="2 3">
    <name type="scientific">Schizopora paradoxa</name>
    <dbReference type="NCBI Taxonomy" id="27342"/>
    <lineage>
        <taxon>Eukaryota</taxon>
        <taxon>Fungi</taxon>
        <taxon>Dikarya</taxon>
        <taxon>Basidiomycota</taxon>
        <taxon>Agaricomycotina</taxon>
        <taxon>Agaricomycetes</taxon>
        <taxon>Hymenochaetales</taxon>
        <taxon>Schizoporaceae</taxon>
        <taxon>Schizopora</taxon>
    </lineage>
</organism>
<keyword evidence="3" id="KW-1185">Reference proteome</keyword>
<name>A0A0H2RPL6_9AGAM</name>
<evidence type="ECO:0000259" key="1">
    <source>
        <dbReference type="Pfam" id="PF20236"/>
    </source>
</evidence>
<dbReference type="Pfam" id="PF20236">
    <property type="entry name" value="DUF6593"/>
    <property type="match status" value="1"/>
</dbReference>
<dbReference type="AlphaFoldDB" id="A0A0H2RPL6"/>
<dbReference type="OrthoDB" id="3191568at2759"/>
<feature type="domain" description="DUF6593" evidence="1">
    <location>
        <begin position="60"/>
        <end position="176"/>
    </location>
</feature>
<sequence length="206" mass="22557">MSTHSNPFVQGGWYGQSQFSLGPDGTSNPQSAYGALPLGIPNNGVGHTLYQFTQPNPTILNSIVVSAADQRPRWKLTTDHSLAGYTTFKDADGKGVALIEWNPLPKVEIRGSLAKMPASEWLRVAMDSRFGRSVRQMDIRGARFVWCPNGDFIHLFTQTPESSPCVTVAKRRSVVDISFTPQAISWGLVEPCIVAVALLLSGRRLE</sequence>
<dbReference type="Proteomes" id="UP000053477">
    <property type="component" value="Unassembled WGS sequence"/>
</dbReference>
<reference evidence="2 3" key="1">
    <citation type="submission" date="2015-04" db="EMBL/GenBank/DDBJ databases">
        <title>Complete genome sequence of Schizopora paradoxa KUC8140, a cosmopolitan wood degrader in East Asia.</title>
        <authorList>
            <consortium name="DOE Joint Genome Institute"/>
            <person name="Min B."/>
            <person name="Park H."/>
            <person name="Jang Y."/>
            <person name="Kim J.-J."/>
            <person name="Kim K.H."/>
            <person name="Pangilinan J."/>
            <person name="Lipzen A."/>
            <person name="Riley R."/>
            <person name="Grigoriev I.V."/>
            <person name="Spatafora J.W."/>
            <person name="Choi I.-G."/>
        </authorList>
    </citation>
    <scope>NUCLEOTIDE SEQUENCE [LARGE SCALE GENOMIC DNA]</scope>
    <source>
        <strain evidence="2 3">KUC8140</strain>
    </source>
</reference>
<evidence type="ECO:0000313" key="2">
    <source>
        <dbReference type="EMBL" id="KLO06771.1"/>
    </source>
</evidence>
<protein>
    <recommendedName>
        <fullName evidence="1">DUF6593 domain-containing protein</fullName>
    </recommendedName>
</protein>
<accession>A0A0H2RPL6</accession>
<dbReference type="EMBL" id="KQ086182">
    <property type="protein sequence ID" value="KLO06771.1"/>
    <property type="molecule type" value="Genomic_DNA"/>
</dbReference>
<dbReference type="InterPro" id="IPR046528">
    <property type="entry name" value="DUF6593"/>
</dbReference>